<organism evidence="8">
    <name type="scientific">Atrato virus</name>
    <dbReference type="NCBI Taxonomy" id="2689336"/>
    <lineage>
        <taxon>Viruses</taxon>
        <taxon>Riboviria</taxon>
        <taxon>Orthornavirae</taxon>
        <taxon>Duplornaviricota</taxon>
        <taxon>Chrymotiviricetes</taxon>
        <taxon>Ghabrivirales</taxon>
        <taxon>Totiviridae</taxon>
    </lineage>
</organism>
<name>A0A6B9KG09_9VIRU</name>
<reference evidence="8" key="1">
    <citation type="submission" date="2019-10" db="EMBL/GenBank/DDBJ databases">
        <authorList>
            <person name="Nitsche A."/>
            <person name="Hankeln T."/>
            <person name="Acosta O."/>
            <person name="Velez I.D."/>
            <person name="Schiemann D.J."/>
        </authorList>
    </citation>
    <scope>NUCLEOTIDE SEQUENCE</scope>
    <source>
        <strain evidence="8">Mati 1756-3</strain>
    </source>
</reference>
<comment type="similarity">
    <text evidence="1">Belongs to the totiviridae RNA-directed RNA polymerase family.</text>
</comment>
<dbReference type="InterPro" id="IPR001795">
    <property type="entry name" value="RNA-dir_pol_luteovirus"/>
</dbReference>
<proteinExistence type="inferred from homology"/>
<evidence type="ECO:0000256" key="2">
    <source>
        <dbReference type="ARBA" id="ARBA00022484"/>
    </source>
</evidence>
<dbReference type="GO" id="GO:0000166">
    <property type="term" value="F:nucleotide binding"/>
    <property type="evidence" value="ECO:0007669"/>
    <property type="project" value="UniProtKB-KW"/>
</dbReference>
<evidence type="ECO:0000256" key="3">
    <source>
        <dbReference type="ARBA" id="ARBA00022679"/>
    </source>
</evidence>
<dbReference type="EC" id="2.7.7.48" evidence="7"/>
<dbReference type="InterPro" id="IPR043502">
    <property type="entry name" value="DNA/RNA_pol_sf"/>
</dbReference>
<evidence type="ECO:0000256" key="7">
    <source>
        <dbReference type="RuleBase" id="RU364050"/>
    </source>
</evidence>
<sequence>MEILKCRDKYKSTERESECGWICVNGLDVESRRCSRIYTLNYYEGDGTIIELEMKYVEHPTCVSGFSHPWVALGLSKNSNPIAMNGLSLFDHRYGPLAHDKELVSAGPLLPVWVLYPIVISLDQHGIVCVLLFVEALYLAGWMSYEVYNHWMMLNSGSYQLGSNPALLKLWDERLNVCVNVNAADVDEALKLGCRVANRVLRSRKKQEIAEQTLDDIRKGPSVGIRFRKCVNGGVHISLEGAKLTSRNRLRVLNQLYPWTEYEDRQKTNLDLASLVFYAIRNGQVSKVNEALGTVPIGMTNTVATGLVIAALGNSEWHLIHKLVFEDRKCCLTIQSWKDYFKAISVATRRTSRWHNGIMLNVEQVAAIAYFELLIGRAANLTDWADERSKRVGPELPLKNPYTGGNLLDDMEDHLRGIVRKLMPARDSWGTWEDFVYSRQRWAPSGSAGGARKVIEGEAVRLNKHSFFEELPTSEMLAWIDKPPELRARGSEKLESGKSRAIYGTDPIDQSLVTYLITPLERMMGRVPGLISGHLGAQEVADIGKRLAVVCDGAVECTMIDFADFNYQHTLEAQYMLYRIIMEEVSLFGNEDLTKVARWVMDAQLSQYVKFPADAVWYKVTQGMFSGVRSTDFTNTILNLAYFETIRSLVARHFRLHPIQLYNLHKGDDVWISNKSRVWAMEMYRAMGQAGFVFQSGKQMFDIGRGEFLRVLYTPEGARGYVMRAVASLLIKPIQSVTELAPQSKATAYTSQVHLLYRRGLDVEACRILWWALIPHALKMKTMGNSGVGIPVSVAMKSFLDGGLDLGAPMTMATPSVSTKPLPAPVPHTDELAGAIKSNMSHDWIITVSKALQSPFDAPKLESLLHHANVSDSLRPIDRQRTMRRLEKDLKLWRDQVASVPHALEGGRCPLVLSEGGMASAKVMGERLMYSLKCLLEVEMEPGKPLNIVDTLIAGIAASPLRDLSSAKAALGVSTLEAARECLQLASDKVIARKAALWLNSLVIALGEEITVCILDGIRGVGVSFEALLHPVILSLISKRATDYAILSASRDKIRTRQEWDEWLNHWMLSMVFELGLRYDLTSWSHY</sequence>
<evidence type="ECO:0000256" key="5">
    <source>
        <dbReference type="ARBA" id="ARBA00022741"/>
    </source>
</evidence>
<evidence type="ECO:0000313" key="8">
    <source>
        <dbReference type="EMBL" id="QHA33710.1"/>
    </source>
</evidence>
<dbReference type="GO" id="GO:0006351">
    <property type="term" value="P:DNA-templated transcription"/>
    <property type="evidence" value="ECO:0007669"/>
    <property type="project" value="InterPro"/>
</dbReference>
<dbReference type="GO" id="GO:0003968">
    <property type="term" value="F:RNA-directed RNA polymerase activity"/>
    <property type="evidence" value="ECO:0007669"/>
    <property type="project" value="UniProtKB-KW"/>
</dbReference>
<protein>
    <recommendedName>
        <fullName evidence="7">RNA-directed RNA polymerase</fullName>
        <ecNumber evidence="7">2.7.7.48</ecNumber>
    </recommendedName>
</protein>
<keyword evidence="4 7" id="KW-0548">Nucleotidyltransferase</keyword>
<comment type="catalytic activity">
    <reaction evidence="6 7">
        <text>RNA(n) + a ribonucleoside 5'-triphosphate = RNA(n+1) + diphosphate</text>
        <dbReference type="Rhea" id="RHEA:21248"/>
        <dbReference type="Rhea" id="RHEA-COMP:14527"/>
        <dbReference type="Rhea" id="RHEA-COMP:17342"/>
        <dbReference type="ChEBI" id="CHEBI:33019"/>
        <dbReference type="ChEBI" id="CHEBI:61557"/>
        <dbReference type="ChEBI" id="CHEBI:140395"/>
        <dbReference type="EC" id="2.7.7.48"/>
    </reaction>
</comment>
<keyword evidence="7" id="KW-0693">Viral RNA replication</keyword>
<keyword evidence="2 7" id="KW-0696">RNA-directed RNA polymerase</keyword>
<evidence type="ECO:0000256" key="1">
    <source>
        <dbReference type="ARBA" id="ARBA00010455"/>
    </source>
</evidence>
<dbReference type="EMBL" id="MN661075">
    <property type="protein sequence ID" value="QHA33710.1"/>
    <property type="molecule type" value="Genomic_RNA"/>
</dbReference>
<evidence type="ECO:0000256" key="6">
    <source>
        <dbReference type="ARBA" id="ARBA00048744"/>
    </source>
</evidence>
<keyword evidence="3 7" id="KW-0808">Transferase</keyword>
<evidence type="ECO:0000256" key="4">
    <source>
        <dbReference type="ARBA" id="ARBA00022695"/>
    </source>
</evidence>
<dbReference type="GO" id="GO:0003723">
    <property type="term" value="F:RNA binding"/>
    <property type="evidence" value="ECO:0007669"/>
    <property type="project" value="InterPro"/>
</dbReference>
<dbReference type="Pfam" id="PF02123">
    <property type="entry name" value="RdRP_4"/>
    <property type="match status" value="1"/>
</dbReference>
<keyword evidence="5 7" id="KW-0547">Nucleotide-binding</keyword>
<accession>A0A6B9KG09</accession>
<dbReference type="SUPFAM" id="SSF56672">
    <property type="entry name" value="DNA/RNA polymerases"/>
    <property type="match status" value="1"/>
</dbReference>